<gene>
    <name evidence="2" type="ORF">SMSP2_02045</name>
</gene>
<proteinExistence type="predicted"/>
<keyword evidence="1" id="KW-0812">Transmembrane</keyword>
<evidence type="ECO:0000256" key="1">
    <source>
        <dbReference type="SAM" id="Phobius"/>
    </source>
</evidence>
<name>A0A1Q2MGJ8_9BACT</name>
<sequence>MATLLKTTFYCICIAVGIMAVFLSILAPEIETYYQNKIRLAQTQAEIAAIKERLFEFNQFISRASKDQDVINILYESQLGLNPENTEEIMFPAVDIAKKAAAQQALAKIMELPESNMPEVPEIIHRLNRKDVRNVLILAGAALILTAYIFVIGIVPSSQKMKNEEKKEI</sequence>
<dbReference type="Proteomes" id="UP000188181">
    <property type="component" value="Chromosome"/>
</dbReference>
<dbReference type="EMBL" id="CP019646">
    <property type="protein sequence ID" value="AQQ71668.1"/>
    <property type="molecule type" value="Genomic_DNA"/>
</dbReference>
<feature type="transmembrane region" description="Helical" evidence="1">
    <location>
        <begin position="135"/>
        <end position="157"/>
    </location>
</feature>
<evidence type="ECO:0008006" key="4">
    <source>
        <dbReference type="Google" id="ProtNLM"/>
    </source>
</evidence>
<dbReference type="KEGG" id="pbas:SMSP2_02045"/>
<dbReference type="RefSeq" id="WP_146683828.1">
    <property type="nucleotide sequence ID" value="NZ_CP019646.1"/>
</dbReference>
<keyword evidence="3" id="KW-1185">Reference proteome</keyword>
<reference evidence="3" key="1">
    <citation type="submission" date="2017-02" db="EMBL/GenBank/DDBJ databases">
        <title>Comparative genomics and description of representatives of a novel lineage of planctomycetes thriving in anoxic sediments.</title>
        <authorList>
            <person name="Spring S."/>
            <person name="Bunk B."/>
            <person name="Sproer C."/>
        </authorList>
    </citation>
    <scope>NUCLEOTIDE SEQUENCE [LARGE SCALE GENOMIC DNA]</scope>
    <source>
        <strain evidence="3">SM-Chi-D1</strain>
    </source>
</reference>
<evidence type="ECO:0000313" key="2">
    <source>
        <dbReference type="EMBL" id="AQQ71668.1"/>
    </source>
</evidence>
<organism evidence="2 3">
    <name type="scientific">Limihaloglobus sulfuriphilus</name>
    <dbReference type="NCBI Taxonomy" id="1851148"/>
    <lineage>
        <taxon>Bacteria</taxon>
        <taxon>Pseudomonadati</taxon>
        <taxon>Planctomycetota</taxon>
        <taxon>Phycisphaerae</taxon>
        <taxon>Sedimentisphaerales</taxon>
        <taxon>Sedimentisphaeraceae</taxon>
        <taxon>Limihaloglobus</taxon>
    </lineage>
</organism>
<keyword evidence="1" id="KW-1133">Transmembrane helix</keyword>
<evidence type="ECO:0000313" key="3">
    <source>
        <dbReference type="Proteomes" id="UP000188181"/>
    </source>
</evidence>
<protein>
    <recommendedName>
        <fullName evidence="4">Septum formation initiator</fullName>
    </recommendedName>
</protein>
<dbReference type="AlphaFoldDB" id="A0A1Q2MGJ8"/>
<feature type="transmembrane region" description="Helical" evidence="1">
    <location>
        <begin position="7"/>
        <end position="27"/>
    </location>
</feature>
<accession>A0A1Q2MGJ8</accession>
<keyword evidence="1" id="KW-0472">Membrane</keyword>